<organism evidence="6 7">
    <name type="scientific">Lacrimispora xylanisolvens</name>
    <dbReference type="NCBI Taxonomy" id="384636"/>
    <lineage>
        <taxon>Bacteria</taxon>
        <taxon>Bacillati</taxon>
        <taxon>Bacillota</taxon>
        <taxon>Clostridia</taxon>
        <taxon>Lachnospirales</taxon>
        <taxon>Lachnospiraceae</taxon>
        <taxon>Lacrimispora</taxon>
    </lineage>
</organism>
<dbReference type="OrthoDB" id="628703at2"/>
<evidence type="ECO:0000256" key="3">
    <source>
        <dbReference type="ARBA" id="ARBA00023125"/>
    </source>
</evidence>
<evidence type="ECO:0000259" key="5">
    <source>
        <dbReference type="PROSITE" id="PS50932"/>
    </source>
</evidence>
<dbReference type="PROSITE" id="PS00356">
    <property type="entry name" value="HTH_LACI_1"/>
    <property type="match status" value="1"/>
</dbReference>
<dbReference type="PRINTS" id="PR00036">
    <property type="entry name" value="HTHLACI"/>
</dbReference>
<dbReference type="PROSITE" id="PS50932">
    <property type="entry name" value="HTH_LACI_2"/>
    <property type="match status" value="1"/>
</dbReference>
<dbReference type="PANTHER" id="PTHR30146:SF148">
    <property type="entry name" value="HTH-TYPE TRANSCRIPTIONAL REPRESSOR PURR-RELATED"/>
    <property type="match status" value="1"/>
</dbReference>
<accession>A0A2S6HVY0</accession>
<dbReference type="AlphaFoldDB" id="A0A2S6HVY0"/>
<comment type="caution">
    <text evidence="6">The sequence shown here is derived from an EMBL/GenBank/DDBJ whole genome shotgun (WGS) entry which is preliminary data.</text>
</comment>
<evidence type="ECO:0000256" key="4">
    <source>
        <dbReference type="ARBA" id="ARBA00023163"/>
    </source>
</evidence>
<keyword evidence="3" id="KW-0238">DNA-binding</keyword>
<dbReference type="Proteomes" id="UP000237749">
    <property type="component" value="Unassembled WGS sequence"/>
</dbReference>
<evidence type="ECO:0000313" key="6">
    <source>
        <dbReference type="EMBL" id="PPK82098.1"/>
    </source>
</evidence>
<sequence length="340" mass="38037">MNIRDIARKAGVSSATVSRVINESGYVKEETKRKVLEAIEEADYVPNAIARSLSIRDSSSIGVIVPDIANEFFSGIISGIGERAANNQYNIVLFDTGELLEREHQCLMMAESQRLSGLLITPISELDEVTRDKLIQFENKGIPVVLVDRNIRNSSLDGVFVENHDAAYKAVEALIQNGHQKIAVITGPNTSMPGKDRLKGYKSALRDYGISLREDYMVSGDFKIMKAYERTKELLELPDPPTAIFASNNQTSLGVLKYLTEHKLKIGRDISIVGFDQIESLKIIDYSLSTIDRDARKQGYQAMEMLIDKLTRKESQSSGRKVFVPYQMVLRGSEKINKLQ</sequence>
<gene>
    <name evidence="6" type="ORF">BXY41_103313</name>
</gene>
<dbReference type="GO" id="GO:0000976">
    <property type="term" value="F:transcription cis-regulatory region binding"/>
    <property type="evidence" value="ECO:0007669"/>
    <property type="project" value="TreeGrafter"/>
</dbReference>
<name>A0A2S6HVY0_9FIRM</name>
<dbReference type="Pfam" id="PF00356">
    <property type="entry name" value="LacI"/>
    <property type="match status" value="1"/>
</dbReference>
<dbReference type="EMBL" id="PTJA01000003">
    <property type="protein sequence ID" value="PPK82098.1"/>
    <property type="molecule type" value="Genomic_DNA"/>
</dbReference>
<dbReference type="InterPro" id="IPR000843">
    <property type="entry name" value="HTH_LacI"/>
</dbReference>
<dbReference type="Pfam" id="PF00532">
    <property type="entry name" value="Peripla_BP_1"/>
    <property type="match status" value="1"/>
</dbReference>
<dbReference type="CDD" id="cd01392">
    <property type="entry name" value="HTH_LacI"/>
    <property type="match status" value="1"/>
</dbReference>
<dbReference type="CDD" id="cd06267">
    <property type="entry name" value="PBP1_LacI_sugar_binding-like"/>
    <property type="match status" value="1"/>
</dbReference>
<keyword evidence="7" id="KW-1185">Reference proteome</keyword>
<dbReference type="Gene3D" id="3.40.50.2300">
    <property type="match status" value="2"/>
</dbReference>
<proteinExistence type="predicted"/>
<dbReference type="Gene3D" id="1.10.260.40">
    <property type="entry name" value="lambda repressor-like DNA-binding domains"/>
    <property type="match status" value="1"/>
</dbReference>
<evidence type="ECO:0000256" key="1">
    <source>
        <dbReference type="ARBA" id="ARBA00022491"/>
    </source>
</evidence>
<dbReference type="SMART" id="SM00354">
    <property type="entry name" value="HTH_LACI"/>
    <property type="match status" value="1"/>
</dbReference>
<keyword evidence="1" id="KW-0678">Repressor</keyword>
<evidence type="ECO:0000313" key="7">
    <source>
        <dbReference type="Proteomes" id="UP000237749"/>
    </source>
</evidence>
<dbReference type="SUPFAM" id="SSF47413">
    <property type="entry name" value="lambda repressor-like DNA-binding domains"/>
    <property type="match status" value="1"/>
</dbReference>
<dbReference type="PANTHER" id="PTHR30146">
    <property type="entry name" value="LACI-RELATED TRANSCRIPTIONAL REPRESSOR"/>
    <property type="match status" value="1"/>
</dbReference>
<evidence type="ECO:0000256" key="2">
    <source>
        <dbReference type="ARBA" id="ARBA00023015"/>
    </source>
</evidence>
<dbReference type="InterPro" id="IPR028082">
    <property type="entry name" value="Peripla_BP_I"/>
</dbReference>
<dbReference type="InterPro" id="IPR001761">
    <property type="entry name" value="Peripla_BP/Lac1_sug-bd_dom"/>
</dbReference>
<keyword evidence="2" id="KW-0805">Transcription regulation</keyword>
<dbReference type="RefSeq" id="WP_104436148.1">
    <property type="nucleotide sequence ID" value="NZ_PTJA01000003.1"/>
</dbReference>
<dbReference type="SUPFAM" id="SSF53822">
    <property type="entry name" value="Periplasmic binding protein-like I"/>
    <property type="match status" value="1"/>
</dbReference>
<feature type="domain" description="HTH lacI-type" evidence="5">
    <location>
        <begin position="1"/>
        <end position="55"/>
    </location>
</feature>
<reference evidence="6 7" key="1">
    <citation type="submission" date="2018-02" db="EMBL/GenBank/DDBJ databases">
        <title>Genomic Encyclopedia of Archaeal and Bacterial Type Strains, Phase II (KMG-II): from individual species to whole genera.</title>
        <authorList>
            <person name="Goeker M."/>
        </authorList>
    </citation>
    <scope>NUCLEOTIDE SEQUENCE [LARGE SCALE GENOMIC DNA]</scope>
    <source>
        <strain evidence="6 7">DSM 3808</strain>
    </source>
</reference>
<dbReference type="InterPro" id="IPR010982">
    <property type="entry name" value="Lambda_DNA-bd_dom_sf"/>
</dbReference>
<protein>
    <submittedName>
        <fullName evidence="6">LacI family transcriptional regulator</fullName>
    </submittedName>
</protein>
<dbReference type="GO" id="GO:0003700">
    <property type="term" value="F:DNA-binding transcription factor activity"/>
    <property type="evidence" value="ECO:0007669"/>
    <property type="project" value="TreeGrafter"/>
</dbReference>
<keyword evidence="4" id="KW-0804">Transcription</keyword>